<evidence type="ECO:0000256" key="4">
    <source>
        <dbReference type="ARBA" id="ARBA00022618"/>
    </source>
</evidence>
<feature type="domain" description="POTRA" evidence="10">
    <location>
        <begin position="82"/>
        <end position="150"/>
    </location>
</feature>
<dbReference type="AlphaFoldDB" id="A0A1J0WFG1"/>
<dbReference type="GO" id="GO:0043093">
    <property type="term" value="P:FtsZ-dependent cytokinesis"/>
    <property type="evidence" value="ECO:0007669"/>
    <property type="project" value="UniProtKB-UniRule"/>
</dbReference>
<keyword evidence="6 9" id="KW-1133">Transmembrane helix</keyword>
<evidence type="ECO:0000259" key="10">
    <source>
        <dbReference type="PROSITE" id="PS51779"/>
    </source>
</evidence>
<dbReference type="InterPro" id="IPR026579">
    <property type="entry name" value="FtsQ"/>
</dbReference>
<evidence type="ECO:0000256" key="3">
    <source>
        <dbReference type="ARBA" id="ARBA00022519"/>
    </source>
</evidence>
<evidence type="ECO:0000256" key="8">
    <source>
        <dbReference type="ARBA" id="ARBA00023306"/>
    </source>
</evidence>
<dbReference type="EMBL" id="CP018076">
    <property type="protein sequence ID" value="APE43060.1"/>
    <property type="molecule type" value="Genomic_DNA"/>
</dbReference>
<dbReference type="GO" id="GO:0090529">
    <property type="term" value="P:cell septum assembly"/>
    <property type="evidence" value="ECO:0007669"/>
    <property type="project" value="InterPro"/>
</dbReference>
<dbReference type="KEGG" id="suam:BOO69_06235"/>
<keyword evidence="3 9" id="KW-0997">Cell inner membrane</keyword>
<dbReference type="PROSITE" id="PS51779">
    <property type="entry name" value="POTRA"/>
    <property type="match status" value="1"/>
</dbReference>
<evidence type="ECO:0000256" key="5">
    <source>
        <dbReference type="ARBA" id="ARBA00022692"/>
    </source>
</evidence>
<keyword evidence="8 9" id="KW-0131">Cell cycle</keyword>
<evidence type="ECO:0000313" key="11">
    <source>
        <dbReference type="EMBL" id="APE43060.1"/>
    </source>
</evidence>
<evidence type="ECO:0000256" key="2">
    <source>
        <dbReference type="ARBA" id="ARBA00022475"/>
    </source>
</evidence>
<keyword evidence="7 9" id="KW-0472">Membrane</keyword>
<sequence>MRSLIRRNRQTAVKADPAPSRWAWRIQRLMLTPGFRLMLRAGVPFCLTLMAGTIYLADDARRTQIVEAVADARRAIEERPEFMVKLMAIDGAEDALSAEIRAAVPIEFPLSSFDLDLEQVRDTIKGLNSVKNASVRIKPGGVLQVVVMPRVPVAVWRNAEGLTLVDEGGAPVARIAGRAERPDLPLIAGEGAARHVPEALTLIKATEPIAGRVRGLVRMGARRWDVVLDRDQRILLPEYDALPALERVIALQGAQEVLTRDVSRVDMRLSERPTVRLTEEATEAWWNIKQSTGR</sequence>
<name>A0A1J0WFG1_9RHOB</name>
<gene>
    <name evidence="9" type="primary">ftsQ</name>
    <name evidence="11" type="ORF">BOO69_06235</name>
</gene>
<accession>A0A1J0WFG1</accession>
<dbReference type="InterPro" id="IPR005548">
    <property type="entry name" value="Cell_div_FtsQ/DivIB_C"/>
</dbReference>
<dbReference type="InterPro" id="IPR034746">
    <property type="entry name" value="POTRA"/>
</dbReference>
<dbReference type="HAMAP" id="MF_00911">
    <property type="entry name" value="FtsQ_subfam"/>
    <property type="match status" value="1"/>
</dbReference>
<comment type="subcellular location">
    <subcellularLocation>
        <location evidence="9">Cell inner membrane</location>
        <topology evidence="9">Single-pass type II membrane protein</topology>
    </subcellularLocation>
    <subcellularLocation>
        <location evidence="1">Membrane</location>
    </subcellularLocation>
    <text evidence="9">Localizes to the division septum.</text>
</comment>
<dbReference type="OrthoDB" id="9783091at2"/>
<dbReference type="STRING" id="1917485.BOO69_06235"/>
<keyword evidence="4 9" id="KW-0132">Cell division</keyword>
<dbReference type="GO" id="GO:0032153">
    <property type="term" value="C:cell division site"/>
    <property type="evidence" value="ECO:0007669"/>
    <property type="project" value="UniProtKB-UniRule"/>
</dbReference>
<reference evidence="11 12" key="1">
    <citation type="submission" date="2016-11" db="EMBL/GenBank/DDBJ databases">
        <title>Complete genome sequence of Sulfitobacter sp. AM1-D1, a toxic bacteria associated with marine dinoflagellate Alexandrium minutum in East China Sea.</title>
        <authorList>
            <person name="Yang Q."/>
            <person name="Zhang X."/>
            <person name="Tian X."/>
        </authorList>
    </citation>
    <scope>NUCLEOTIDE SEQUENCE [LARGE SCALE GENOMIC DNA]</scope>
    <source>
        <strain evidence="11 12">AM1-D1</strain>
    </source>
</reference>
<dbReference type="Pfam" id="PF03799">
    <property type="entry name" value="FtsQ_DivIB_C"/>
    <property type="match status" value="1"/>
</dbReference>
<dbReference type="PANTHER" id="PTHR35851">
    <property type="entry name" value="CELL DIVISION PROTEIN FTSQ"/>
    <property type="match status" value="1"/>
</dbReference>
<dbReference type="Gene3D" id="3.40.50.11690">
    <property type="entry name" value="Cell division protein FtsQ/DivIB"/>
    <property type="match status" value="1"/>
</dbReference>
<evidence type="ECO:0000313" key="12">
    <source>
        <dbReference type="Proteomes" id="UP000181897"/>
    </source>
</evidence>
<keyword evidence="12" id="KW-1185">Reference proteome</keyword>
<comment type="function">
    <text evidence="9">Essential cell division protein.</text>
</comment>
<dbReference type="RefSeq" id="WP_071971291.1">
    <property type="nucleotide sequence ID" value="NZ_CP018076.1"/>
</dbReference>
<keyword evidence="2 9" id="KW-1003">Cell membrane</keyword>
<evidence type="ECO:0000256" key="1">
    <source>
        <dbReference type="ARBA" id="ARBA00004370"/>
    </source>
</evidence>
<dbReference type="InterPro" id="IPR045335">
    <property type="entry name" value="FtsQ_C_sf"/>
</dbReference>
<evidence type="ECO:0000256" key="7">
    <source>
        <dbReference type="ARBA" id="ARBA00023136"/>
    </source>
</evidence>
<dbReference type="Proteomes" id="UP000181897">
    <property type="component" value="Chromosome"/>
</dbReference>
<feature type="transmembrane region" description="Helical" evidence="9">
    <location>
        <begin position="37"/>
        <end position="57"/>
    </location>
</feature>
<keyword evidence="5 9" id="KW-0812">Transmembrane</keyword>
<dbReference type="GO" id="GO:0005886">
    <property type="term" value="C:plasma membrane"/>
    <property type="evidence" value="ECO:0007669"/>
    <property type="project" value="UniProtKB-SubCell"/>
</dbReference>
<protein>
    <recommendedName>
        <fullName evidence="9">Cell division protein FtsQ</fullName>
    </recommendedName>
</protein>
<comment type="similarity">
    <text evidence="9">Belongs to the FtsQ/DivIB family. FtsQ subfamily.</text>
</comment>
<dbReference type="PANTHER" id="PTHR35851:SF1">
    <property type="entry name" value="CELL DIVISION PROTEIN FTSQ"/>
    <property type="match status" value="1"/>
</dbReference>
<organism evidence="11 12">
    <name type="scientific">Sulfitobacter alexandrii</name>
    <dbReference type="NCBI Taxonomy" id="1917485"/>
    <lineage>
        <taxon>Bacteria</taxon>
        <taxon>Pseudomonadati</taxon>
        <taxon>Pseudomonadota</taxon>
        <taxon>Alphaproteobacteria</taxon>
        <taxon>Rhodobacterales</taxon>
        <taxon>Roseobacteraceae</taxon>
        <taxon>Sulfitobacter</taxon>
    </lineage>
</organism>
<evidence type="ECO:0000256" key="9">
    <source>
        <dbReference type="HAMAP-Rule" id="MF_00911"/>
    </source>
</evidence>
<evidence type="ECO:0000256" key="6">
    <source>
        <dbReference type="ARBA" id="ARBA00022989"/>
    </source>
</evidence>
<proteinExistence type="inferred from homology"/>